<keyword evidence="6" id="KW-0067">ATP-binding</keyword>
<dbReference type="Gene3D" id="1.20.1560.10">
    <property type="entry name" value="ABC transporter type 1, transmembrane domain"/>
    <property type="match status" value="1"/>
</dbReference>
<evidence type="ECO:0000256" key="5">
    <source>
        <dbReference type="ARBA" id="ARBA00022741"/>
    </source>
</evidence>
<evidence type="ECO:0000256" key="9">
    <source>
        <dbReference type="SAM" id="Phobius"/>
    </source>
</evidence>
<evidence type="ECO:0000256" key="4">
    <source>
        <dbReference type="ARBA" id="ARBA00022692"/>
    </source>
</evidence>
<accession>A0A0H2ZLV1</accession>
<comment type="subcellular location">
    <subcellularLocation>
        <location evidence="1">Cell membrane</location>
        <topology evidence="1">Multi-pass membrane protein</topology>
    </subcellularLocation>
</comment>
<feature type="transmembrane region" description="Helical" evidence="9">
    <location>
        <begin position="160"/>
        <end position="176"/>
    </location>
</feature>
<feature type="transmembrane region" description="Helical" evidence="9">
    <location>
        <begin position="134"/>
        <end position="154"/>
    </location>
</feature>
<dbReference type="InterPro" id="IPR003439">
    <property type="entry name" value="ABC_transporter-like_ATP-bd"/>
</dbReference>
<keyword evidence="8 9" id="KW-0472">Membrane</keyword>
<dbReference type="GO" id="GO:0016887">
    <property type="term" value="F:ATP hydrolysis activity"/>
    <property type="evidence" value="ECO:0007669"/>
    <property type="project" value="InterPro"/>
</dbReference>
<dbReference type="Pfam" id="PF00664">
    <property type="entry name" value="ABC_membrane"/>
    <property type="match status" value="1"/>
</dbReference>
<keyword evidence="5" id="KW-0547">Nucleotide-binding</keyword>
<dbReference type="GO" id="GO:0006508">
    <property type="term" value="P:proteolysis"/>
    <property type="evidence" value="ECO:0007669"/>
    <property type="project" value="UniProtKB-KW"/>
</dbReference>
<keyword evidence="12" id="KW-0645">Protease</keyword>
<dbReference type="InterPro" id="IPR017871">
    <property type="entry name" value="ABC_transporter-like_CS"/>
</dbReference>
<dbReference type="SMART" id="SM00382">
    <property type="entry name" value="AAA"/>
    <property type="match status" value="1"/>
</dbReference>
<sequence>MARLGSSVTNEIKQALAASRGALRSVAAFSGVINLLMLVPSLYMLQVYDRVLSSANEVTLLMLTLMALGVFVFMGALEALRSFVLVRVSERFDGQLHGRIYAAAFERNLRAGGQEASQALHDLTTLRQFLTGQALFAFFDAPWFPVYLLVIFLFDPWLGLLSLVGALALMALAWFNERATRAPLAKAGELSIKSGQLASNNLRNAEVIEAMGMLGSMRGRWERLHQAFLDQQSLASERAARINALSKYLRIALQSLVLGLGAWLAVEGRITPGMMIAGSILMGRALGPIDQLIGVWKQWGAARDAYRRLSGLLDEFPARERRMELPEPRGHLLLESLDAAPPGSEARTLRGLTLAIPAGSVVGVIGPSGSGKSSLARVVLGIWPTLHGSVRLDGAEIRQYERETLGPRIGYLPQDIELFAGTVAENIARFGEVQADKVVEAARLAGVHELVLRLPQGYDTVLGVGGAGLSGGQRQRIALARALYGAPTLVVLDEPNSNLDDSGEQALQAAIQALKARGCTVLLITHRAGVLGCADRLLALNAGQLHLYGERDQVLAALNNQRAASASQQRADYRVAGYGAPQVVAAPRQGGVE</sequence>
<dbReference type="SUPFAM" id="SSF52540">
    <property type="entry name" value="P-loop containing nucleoside triphosphate hydrolases"/>
    <property type="match status" value="1"/>
</dbReference>
<evidence type="ECO:0000256" key="1">
    <source>
        <dbReference type="ARBA" id="ARBA00004651"/>
    </source>
</evidence>
<dbReference type="SUPFAM" id="SSF90123">
    <property type="entry name" value="ABC transporter transmembrane region"/>
    <property type="match status" value="1"/>
</dbReference>
<proteinExistence type="predicted"/>
<evidence type="ECO:0000256" key="2">
    <source>
        <dbReference type="ARBA" id="ARBA00022448"/>
    </source>
</evidence>
<evidence type="ECO:0000256" key="7">
    <source>
        <dbReference type="ARBA" id="ARBA00022989"/>
    </source>
</evidence>
<dbReference type="GO" id="GO:0008233">
    <property type="term" value="F:peptidase activity"/>
    <property type="evidence" value="ECO:0007669"/>
    <property type="project" value="UniProtKB-KW"/>
</dbReference>
<dbReference type="NCBIfam" id="TIGR01842">
    <property type="entry name" value="type_I_sec_PrtD"/>
    <property type="match status" value="1"/>
</dbReference>
<dbReference type="KEGG" id="pau:PA14_48115"/>
<dbReference type="InterPro" id="IPR027417">
    <property type="entry name" value="P-loop_NTPase"/>
</dbReference>
<evidence type="ECO:0000256" key="6">
    <source>
        <dbReference type="ARBA" id="ARBA00022840"/>
    </source>
</evidence>
<organism evidence="12 13">
    <name type="scientific">Pseudomonas aeruginosa (strain UCBPP-PA14)</name>
    <dbReference type="NCBI Taxonomy" id="208963"/>
    <lineage>
        <taxon>Bacteria</taxon>
        <taxon>Pseudomonadati</taxon>
        <taxon>Pseudomonadota</taxon>
        <taxon>Gammaproteobacteria</taxon>
        <taxon>Pseudomonadales</taxon>
        <taxon>Pseudomonadaceae</taxon>
        <taxon>Pseudomonas</taxon>
    </lineage>
</organism>
<dbReference type="AlphaFoldDB" id="A0A0H2ZLV1"/>
<dbReference type="PROSITE" id="PS50893">
    <property type="entry name" value="ABC_TRANSPORTER_2"/>
    <property type="match status" value="1"/>
</dbReference>
<feature type="domain" description="ABC transmembrane type-1" evidence="11">
    <location>
        <begin position="26"/>
        <end position="301"/>
    </location>
</feature>
<dbReference type="Gene3D" id="3.40.50.300">
    <property type="entry name" value="P-loop containing nucleotide triphosphate hydrolases"/>
    <property type="match status" value="1"/>
</dbReference>
<dbReference type="InterPro" id="IPR039421">
    <property type="entry name" value="Type_1_exporter"/>
</dbReference>
<keyword evidence="2" id="KW-0813">Transport</keyword>
<dbReference type="FunFam" id="3.40.50.300:FF:001444">
    <property type="entry name" value="ABC transporter ATP-binding protein"/>
    <property type="match status" value="1"/>
</dbReference>
<feature type="transmembrane region" description="Helical" evidence="9">
    <location>
        <begin position="58"/>
        <end position="77"/>
    </location>
</feature>
<dbReference type="GO" id="GO:0005524">
    <property type="term" value="F:ATP binding"/>
    <property type="evidence" value="ECO:0007669"/>
    <property type="project" value="UniProtKB-KW"/>
</dbReference>
<dbReference type="RefSeq" id="WP_003110825.1">
    <property type="nucleotide sequence ID" value="NC_008463.1"/>
</dbReference>
<evidence type="ECO:0000259" key="10">
    <source>
        <dbReference type="PROSITE" id="PS50893"/>
    </source>
</evidence>
<dbReference type="InterPro" id="IPR010128">
    <property type="entry name" value="ATPase_T1SS_PrtD-like"/>
</dbReference>
<keyword evidence="12" id="KW-0378">Hydrolase</keyword>
<dbReference type="GO" id="GO:0030253">
    <property type="term" value="P:protein secretion by the type I secretion system"/>
    <property type="evidence" value="ECO:0007669"/>
    <property type="project" value="InterPro"/>
</dbReference>
<protein>
    <submittedName>
        <fullName evidence="12">Alkaline protease secretion protein AprD</fullName>
    </submittedName>
</protein>
<dbReference type="HOGENOM" id="CLU_000604_95_6_6"/>
<keyword evidence="3" id="KW-1003">Cell membrane</keyword>
<dbReference type="CDD" id="cd18586">
    <property type="entry name" value="ABC_6TM_PrtD_like"/>
    <property type="match status" value="1"/>
</dbReference>
<reference evidence="12 13" key="1">
    <citation type="journal article" date="2006" name="Genome Biol.">
        <title>Genomic analysis reveals that Pseudomonas aeruginosa virulence is combinatorial.</title>
        <authorList>
            <person name="Lee D.G."/>
            <person name="Urbach J.M."/>
            <person name="Wu G."/>
            <person name="Liberati N.T."/>
            <person name="Feinbaum R.L."/>
            <person name="Miyata S."/>
            <person name="Diggins L.T."/>
            <person name="He J."/>
            <person name="Saucier M."/>
            <person name="Deziel E."/>
            <person name="Friedman L."/>
            <person name="Li L."/>
            <person name="Grills G."/>
            <person name="Montgomery K."/>
            <person name="Kucherlapati R."/>
            <person name="Rahme L.G."/>
            <person name="Ausubel F.M."/>
        </authorList>
    </citation>
    <scope>NUCLEOTIDE SEQUENCE [LARGE SCALE GENOMIC DNA]</scope>
    <source>
        <strain evidence="12 13">UCBPP-PA14</strain>
    </source>
</reference>
<feature type="transmembrane region" description="Helical" evidence="9">
    <location>
        <begin position="248"/>
        <end position="266"/>
    </location>
</feature>
<dbReference type="Pfam" id="PF00005">
    <property type="entry name" value="ABC_tran"/>
    <property type="match status" value="1"/>
</dbReference>
<dbReference type="GO" id="GO:0005886">
    <property type="term" value="C:plasma membrane"/>
    <property type="evidence" value="ECO:0007669"/>
    <property type="project" value="UniProtKB-SubCell"/>
</dbReference>
<evidence type="ECO:0000313" key="13">
    <source>
        <dbReference type="Proteomes" id="UP000000653"/>
    </source>
</evidence>
<dbReference type="PANTHER" id="PTHR24221">
    <property type="entry name" value="ATP-BINDING CASSETTE SUB-FAMILY B"/>
    <property type="match status" value="1"/>
</dbReference>
<evidence type="ECO:0000259" key="11">
    <source>
        <dbReference type="PROSITE" id="PS50929"/>
    </source>
</evidence>
<dbReference type="BioCyc" id="PAER208963:G1G74-4042-MONOMER"/>
<dbReference type="Proteomes" id="UP000000653">
    <property type="component" value="Chromosome"/>
</dbReference>
<dbReference type="PROSITE" id="PS50929">
    <property type="entry name" value="ABC_TM1F"/>
    <property type="match status" value="1"/>
</dbReference>
<dbReference type="EMBL" id="CP000438">
    <property type="protein sequence ID" value="ABJ15657.1"/>
    <property type="molecule type" value="Genomic_DNA"/>
</dbReference>
<keyword evidence="7 9" id="KW-1133">Transmembrane helix</keyword>
<evidence type="ECO:0000256" key="8">
    <source>
        <dbReference type="ARBA" id="ARBA00023136"/>
    </source>
</evidence>
<dbReference type="GO" id="GO:0034040">
    <property type="term" value="F:ATPase-coupled lipid transmembrane transporter activity"/>
    <property type="evidence" value="ECO:0007669"/>
    <property type="project" value="TreeGrafter"/>
</dbReference>
<dbReference type="InterPro" id="IPR011527">
    <property type="entry name" value="ABC1_TM_dom"/>
</dbReference>
<dbReference type="InterPro" id="IPR047957">
    <property type="entry name" value="ABC_AprD-like_6TM"/>
</dbReference>
<evidence type="ECO:0000256" key="3">
    <source>
        <dbReference type="ARBA" id="ARBA00022475"/>
    </source>
</evidence>
<feature type="transmembrane region" description="Helical" evidence="9">
    <location>
        <begin position="21"/>
        <end position="46"/>
    </location>
</feature>
<keyword evidence="4 9" id="KW-0812">Transmembrane</keyword>
<dbReference type="InterPro" id="IPR036640">
    <property type="entry name" value="ABC1_TM_sf"/>
</dbReference>
<dbReference type="InterPro" id="IPR003593">
    <property type="entry name" value="AAA+_ATPase"/>
</dbReference>
<dbReference type="PANTHER" id="PTHR24221:SF248">
    <property type="entry name" value="ABC TRANSPORTER TRANSMEMBRANE REGION"/>
    <property type="match status" value="1"/>
</dbReference>
<evidence type="ECO:0000313" key="12">
    <source>
        <dbReference type="EMBL" id="ABJ15657.1"/>
    </source>
</evidence>
<dbReference type="GO" id="GO:0030256">
    <property type="term" value="C:type I protein secretion system complex"/>
    <property type="evidence" value="ECO:0007669"/>
    <property type="project" value="InterPro"/>
</dbReference>
<dbReference type="PROSITE" id="PS00211">
    <property type="entry name" value="ABC_TRANSPORTER_1"/>
    <property type="match status" value="1"/>
</dbReference>
<dbReference type="FunFam" id="1.20.1560.10:FF:000109">
    <property type="entry name" value="Alkaline protease secretion ATP-binding protein aprD"/>
    <property type="match status" value="1"/>
</dbReference>
<gene>
    <name evidence="12" type="primary">aprD</name>
    <name evidence="12" type="ordered locus">PA14_48115</name>
</gene>
<dbReference type="GO" id="GO:0140359">
    <property type="term" value="F:ABC-type transporter activity"/>
    <property type="evidence" value="ECO:0007669"/>
    <property type="project" value="InterPro"/>
</dbReference>
<feature type="domain" description="ABC transporter" evidence="10">
    <location>
        <begin position="332"/>
        <end position="567"/>
    </location>
</feature>
<name>A0A0H2ZLV1_PSEAB</name>